<evidence type="ECO:0000313" key="4">
    <source>
        <dbReference type="Proteomes" id="UP000253919"/>
    </source>
</evidence>
<dbReference type="InterPro" id="IPR047262">
    <property type="entry name" value="PRX-like1"/>
</dbReference>
<evidence type="ECO:0000313" key="3">
    <source>
        <dbReference type="EMBL" id="RDC66524.1"/>
    </source>
</evidence>
<keyword evidence="4" id="KW-1185">Reference proteome</keyword>
<dbReference type="InterPro" id="IPR000866">
    <property type="entry name" value="AhpC/TSA"/>
</dbReference>
<dbReference type="AlphaFoldDB" id="A0A369QP75"/>
<dbReference type="InterPro" id="IPR036249">
    <property type="entry name" value="Thioredoxin-like_sf"/>
</dbReference>
<dbReference type="EMBL" id="QASA01000001">
    <property type="protein sequence ID" value="RDC66524.1"/>
    <property type="molecule type" value="Genomic_DNA"/>
</dbReference>
<organism evidence="3 4">
    <name type="scientific">Adhaeribacter pallidiroseus</name>
    <dbReference type="NCBI Taxonomy" id="2072847"/>
    <lineage>
        <taxon>Bacteria</taxon>
        <taxon>Pseudomonadati</taxon>
        <taxon>Bacteroidota</taxon>
        <taxon>Cytophagia</taxon>
        <taxon>Cytophagales</taxon>
        <taxon>Hymenobacteraceae</taxon>
        <taxon>Adhaeribacter</taxon>
    </lineage>
</organism>
<dbReference type="Proteomes" id="UP000253919">
    <property type="component" value="Unassembled WGS sequence"/>
</dbReference>
<name>A0A369QP75_9BACT</name>
<dbReference type="Gene3D" id="3.40.30.10">
    <property type="entry name" value="Glutaredoxin"/>
    <property type="match status" value="1"/>
</dbReference>
<feature type="domain" description="Thioredoxin" evidence="2">
    <location>
        <begin position="24"/>
        <end position="169"/>
    </location>
</feature>
<evidence type="ECO:0000256" key="1">
    <source>
        <dbReference type="SAM" id="SignalP"/>
    </source>
</evidence>
<dbReference type="GO" id="GO:0016491">
    <property type="term" value="F:oxidoreductase activity"/>
    <property type="evidence" value="ECO:0007669"/>
    <property type="project" value="InterPro"/>
</dbReference>
<sequence length="192" mass="21141">MKNIYLITLLLLITLHLQAQTGGYQIGQQVAAFSLQTEANQKIALGDYAGSKAVVVVFTNAHCPYAQLYQKRLQQLNGEYSGKGVQFLFIQPAISTDNTTPTTIAASNFPYAIDVNQKISQQFGATKTPEVFVLQPESGTFTLRYKGAIDDNPQVENYAKEPYLKNALEAVITNQTPAITQKRATGCSIKRF</sequence>
<evidence type="ECO:0000259" key="2">
    <source>
        <dbReference type="PROSITE" id="PS51352"/>
    </source>
</evidence>
<dbReference type="GO" id="GO:0016209">
    <property type="term" value="F:antioxidant activity"/>
    <property type="evidence" value="ECO:0007669"/>
    <property type="project" value="InterPro"/>
</dbReference>
<comment type="caution">
    <text evidence="3">The sequence shown here is derived from an EMBL/GenBank/DDBJ whole genome shotgun (WGS) entry which is preliminary data.</text>
</comment>
<dbReference type="SUPFAM" id="SSF52833">
    <property type="entry name" value="Thioredoxin-like"/>
    <property type="match status" value="1"/>
</dbReference>
<dbReference type="InterPro" id="IPR013766">
    <property type="entry name" value="Thioredoxin_domain"/>
</dbReference>
<feature type="signal peptide" evidence="1">
    <location>
        <begin position="1"/>
        <end position="19"/>
    </location>
</feature>
<dbReference type="Pfam" id="PF00578">
    <property type="entry name" value="AhpC-TSA"/>
    <property type="match status" value="1"/>
</dbReference>
<dbReference type="PANTHER" id="PTHR43640">
    <property type="entry name" value="OS07G0260300 PROTEIN"/>
    <property type="match status" value="1"/>
</dbReference>
<gene>
    <name evidence="3" type="ORF">AHMF7616_05155</name>
</gene>
<proteinExistence type="predicted"/>
<dbReference type="PROSITE" id="PS51352">
    <property type="entry name" value="THIOREDOXIN_2"/>
    <property type="match status" value="1"/>
</dbReference>
<feature type="chain" id="PRO_5016646280" description="Thioredoxin domain-containing protein" evidence="1">
    <location>
        <begin position="20"/>
        <end position="192"/>
    </location>
</feature>
<protein>
    <recommendedName>
        <fullName evidence="2">Thioredoxin domain-containing protein</fullName>
    </recommendedName>
</protein>
<keyword evidence="1" id="KW-0732">Signal</keyword>
<reference evidence="3 4" key="1">
    <citation type="submission" date="2018-04" db="EMBL/GenBank/DDBJ databases">
        <title>Adhaeribacter sp. HMF7616 genome sequencing and assembly.</title>
        <authorList>
            <person name="Kang H."/>
            <person name="Kang J."/>
            <person name="Cha I."/>
            <person name="Kim H."/>
            <person name="Joh K."/>
        </authorList>
    </citation>
    <scope>NUCLEOTIDE SEQUENCE [LARGE SCALE GENOMIC DNA]</scope>
    <source>
        <strain evidence="3 4">HMF7616</strain>
    </source>
</reference>
<dbReference type="RefSeq" id="WP_115375372.1">
    <property type="nucleotide sequence ID" value="NZ_QASA01000001.1"/>
</dbReference>
<dbReference type="OrthoDB" id="9809746at2"/>
<accession>A0A369QP75</accession>
<dbReference type="PANTHER" id="PTHR43640:SF1">
    <property type="entry name" value="THIOREDOXIN-DEPENDENT PEROXIREDOXIN"/>
    <property type="match status" value="1"/>
</dbReference>